<dbReference type="PROSITE" id="PS51186">
    <property type="entry name" value="GNAT"/>
    <property type="match status" value="1"/>
</dbReference>
<evidence type="ECO:0000256" key="2">
    <source>
        <dbReference type="ARBA" id="ARBA00023315"/>
    </source>
</evidence>
<dbReference type="Proteomes" id="UP000647587">
    <property type="component" value="Unassembled WGS sequence"/>
</dbReference>
<keyword evidence="2" id="KW-0012">Acyltransferase</keyword>
<reference evidence="5" key="1">
    <citation type="journal article" date="2019" name="Int. J. Syst. Evol. Microbiol.">
        <title>The Global Catalogue of Microorganisms (GCM) 10K type strain sequencing project: providing services to taxonomists for standard genome sequencing and annotation.</title>
        <authorList>
            <consortium name="The Broad Institute Genomics Platform"/>
            <consortium name="The Broad Institute Genome Sequencing Center for Infectious Disease"/>
            <person name="Wu L."/>
            <person name="Ma J."/>
        </authorList>
    </citation>
    <scope>NUCLEOTIDE SEQUENCE [LARGE SCALE GENOMIC DNA]</scope>
    <source>
        <strain evidence="5">JCM 30331</strain>
    </source>
</reference>
<keyword evidence="1" id="KW-0808">Transferase</keyword>
<dbReference type="InterPro" id="IPR016181">
    <property type="entry name" value="Acyl_CoA_acyltransferase"/>
</dbReference>
<sequence>MRWRAAGPGNAWTIALHRYPEEADEAECPVYASWVARALERGVYLGFLAFTEEGGVVAGAGLTLLEWGPSRGDPQPYRARLVNVWTHPDWRRQGLAREAVTACLEAARQRGVTRLSLGTSVMARGLYARLGFEASATEMTLVL</sequence>
<proteinExistence type="predicted"/>
<evidence type="ECO:0000259" key="3">
    <source>
        <dbReference type="PROSITE" id="PS51186"/>
    </source>
</evidence>
<organism evidence="4 5">
    <name type="scientific">Deinococcus malanensis</name>
    <dbReference type="NCBI Taxonomy" id="1706855"/>
    <lineage>
        <taxon>Bacteria</taxon>
        <taxon>Thermotogati</taxon>
        <taxon>Deinococcota</taxon>
        <taxon>Deinococci</taxon>
        <taxon>Deinococcales</taxon>
        <taxon>Deinococcaceae</taxon>
        <taxon>Deinococcus</taxon>
    </lineage>
</organism>
<dbReference type="EMBL" id="BMPP01000010">
    <property type="protein sequence ID" value="GGK30645.1"/>
    <property type="molecule type" value="Genomic_DNA"/>
</dbReference>
<dbReference type="Pfam" id="PF00583">
    <property type="entry name" value="Acetyltransf_1"/>
    <property type="match status" value="1"/>
</dbReference>
<dbReference type="InterPro" id="IPR000182">
    <property type="entry name" value="GNAT_dom"/>
</dbReference>
<dbReference type="RefSeq" id="WP_189009245.1">
    <property type="nucleotide sequence ID" value="NZ_BMPP01000010.1"/>
</dbReference>
<gene>
    <name evidence="4" type="ORF">GCM10008955_25540</name>
</gene>
<comment type="caution">
    <text evidence="4">The sequence shown here is derived from an EMBL/GenBank/DDBJ whole genome shotgun (WGS) entry which is preliminary data.</text>
</comment>
<dbReference type="PANTHER" id="PTHR43877:SF1">
    <property type="entry name" value="ACETYLTRANSFERASE"/>
    <property type="match status" value="1"/>
</dbReference>
<name>A0ABQ2F0Y6_9DEIO</name>
<accession>A0ABQ2F0Y6</accession>
<dbReference type="InterPro" id="IPR050832">
    <property type="entry name" value="Bact_Acetyltransf"/>
</dbReference>
<evidence type="ECO:0000313" key="4">
    <source>
        <dbReference type="EMBL" id="GGK30645.1"/>
    </source>
</evidence>
<keyword evidence="5" id="KW-1185">Reference proteome</keyword>
<dbReference type="SUPFAM" id="SSF55729">
    <property type="entry name" value="Acyl-CoA N-acyltransferases (Nat)"/>
    <property type="match status" value="1"/>
</dbReference>
<dbReference type="Gene3D" id="3.40.630.30">
    <property type="match status" value="1"/>
</dbReference>
<evidence type="ECO:0000313" key="5">
    <source>
        <dbReference type="Proteomes" id="UP000647587"/>
    </source>
</evidence>
<feature type="domain" description="N-acetyltransferase" evidence="3">
    <location>
        <begin position="1"/>
        <end position="143"/>
    </location>
</feature>
<evidence type="ECO:0000256" key="1">
    <source>
        <dbReference type="ARBA" id="ARBA00022679"/>
    </source>
</evidence>
<protein>
    <submittedName>
        <fullName evidence="4">GNAT family N-acetyltransferase</fullName>
    </submittedName>
</protein>
<dbReference type="PANTHER" id="PTHR43877">
    <property type="entry name" value="AMINOALKYLPHOSPHONATE N-ACETYLTRANSFERASE-RELATED-RELATED"/>
    <property type="match status" value="1"/>
</dbReference>
<dbReference type="CDD" id="cd04301">
    <property type="entry name" value="NAT_SF"/>
    <property type="match status" value="1"/>
</dbReference>